<feature type="transmembrane region" description="Helical" evidence="8">
    <location>
        <begin position="339"/>
        <end position="356"/>
    </location>
</feature>
<dbReference type="RefSeq" id="WP_046146987.1">
    <property type="nucleotide sequence ID" value="NZ_KQ033913.1"/>
</dbReference>
<evidence type="ECO:0000256" key="7">
    <source>
        <dbReference type="PIRSR" id="PIRSR600715-1"/>
    </source>
</evidence>
<dbReference type="PANTHER" id="PTHR22926">
    <property type="entry name" value="PHOSPHO-N-ACETYLMURAMOYL-PENTAPEPTIDE-TRANSFERASE"/>
    <property type="match status" value="1"/>
</dbReference>
<accession>A0A0F5J7F8</accession>
<dbReference type="PATRIC" id="fig|927665.4.peg.3676"/>
<evidence type="ECO:0000256" key="3">
    <source>
        <dbReference type="ARBA" id="ARBA00022679"/>
    </source>
</evidence>
<feature type="transmembrane region" description="Helical" evidence="8">
    <location>
        <begin position="84"/>
        <end position="104"/>
    </location>
</feature>
<keyword evidence="4 8" id="KW-0812">Transmembrane</keyword>
<evidence type="ECO:0000313" key="9">
    <source>
        <dbReference type="EMBL" id="KKB53347.1"/>
    </source>
</evidence>
<sequence>MAYLLITLSLFISIILSRLIIPRILVVAHRKKLFDIPDERKVHSGVIPRLGGVSFVPTILFSLAFVTGLRYIVGLEIAIDKLNFIIPEFYFMVCGLMLLYLSGIKDDLVELRYRSKFIIQTIVACFIPLSGLWINNLYGLFGIHELTPWLGIPFTIFLTVFIVNAINLIDGIDGLASGLSSISLLALGSLYIYYEQWVYAMFAFSTLGVLLPFFYYNVFGQADRCKKIFMGDTGSLTLGYILAFLAIAYTNNNSERAPYTEGAIVVAFSTLIVPIFDVFRVILVRARNHKGLFNADRNHIHHKFLDMGFSPRKAMISILAMALAFSVINMTLISYVNNNVLFIMDIVVWVGLNLWFDRIRDKNNLSGKLKDII</sequence>
<feature type="binding site" evidence="7">
    <location>
        <position position="167"/>
    </location>
    <ligand>
        <name>Mg(2+)</name>
        <dbReference type="ChEBI" id="CHEBI:18420"/>
    </ligand>
</feature>
<dbReference type="PANTHER" id="PTHR22926:SF3">
    <property type="entry name" value="UNDECAPRENYL-PHOSPHATE ALPHA-N-ACETYLGLUCOSAMINYL 1-PHOSPHATE TRANSFERASE"/>
    <property type="match status" value="1"/>
</dbReference>
<dbReference type="GO" id="GO:0044038">
    <property type="term" value="P:cell wall macromolecule biosynthetic process"/>
    <property type="evidence" value="ECO:0007669"/>
    <property type="project" value="TreeGrafter"/>
</dbReference>
<feature type="transmembrane region" description="Helical" evidence="8">
    <location>
        <begin position="314"/>
        <end position="333"/>
    </location>
</feature>
<dbReference type="CDD" id="cd06853">
    <property type="entry name" value="GT_WecA_like"/>
    <property type="match status" value="1"/>
</dbReference>
<protein>
    <submittedName>
        <fullName evidence="9">Uncharacterized protein</fullName>
    </submittedName>
</protein>
<evidence type="ECO:0000313" key="10">
    <source>
        <dbReference type="Proteomes" id="UP000033047"/>
    </source>
</evidence>
<evidence type="ECO:0000256" key="5">
    <source>
        <dbReference type="ARBA" id="ARBA00022989"/>
    </source>
</evidence>
<feature type="transmembrane region" description="Helical" evidence="8">
    <location>
        <begin position="146"/>
        <end position="168"/>
    </location>
</feature>
<dbReference type="Proteomes" id="UP000033047">
    <property type="component" value="Unassembled WGS sequence"/>
</dbReference>
<dbReference type="InterPro" id="IPR000715">
    <property type="entry name" value="Glycosyl_transferase_4"/>
</dbReference>
<evidence type="ECO:0000256" key="8">
    <source>
        <dbReference type="SAM" id="Phobius"/>
    </source>
</evidence>
<dbReference type="HOGENOM" id="CLU_023982_1_1_10"/>
<comment type="caution">
    <text evidence="9">The sequence shown here is derived from an EMBL/GenBank/DDBJ whole genome shotgun (WGS) entry which is preliminary data.</text>
</comment>
<feature type="transmembrane region" description="Helical" evidence="8">
    <location>
        <begin position="175"/>
        <end position="193"/>
    </location>
</feature>
<keyword evidence="2" id="KW-1003">Cell membrane</keyword>
<dbReference type="EMBL" id="AQHV01000015">
    <property type="protein sequence ID" value="KKB53347.1"/>
    <property type="molecule type" value="Genomic_DNA"/>
</dbReference>
<evidence type="ECO:0000256" key="1">
    <source>
        <dbReference type="ARBA" id="ARBA00004651"/>
    </source>
</evidence>
<feature type="transmembrane region" description="Helical" evidence="8">
    <location>
        <begin position="199"/>
        <end position="216"/>
    </location>
</feature>
<reference evidence="9 10" key="1">
    <citation type="submission" date="2013-04" db="EMBL/GenBank/DDBJ databases">
        <title>The Genome Sequence of Parabacteroides goldsteinii DSM 19448.</title>
        <authorList>
            <consortium name="The Broad Institute Genomics Platform"/>
            <person name="Earl A."/>
            <person name="Ward D."/>
            <person name="Feldgarden M."/>
            <person name="Gevers D."/>
            <person name="Martens E."/>
            <person name="Sakamoto M."/>
            <person name="Benno Y."/>
            <person name="Song Y."/>
            <person name="Liu C."/>
            <person name="Lee J."/>
            <person name="Bolanos M."/>
            <person name="Vaisanen M.L."/>
            <person name="Finegold S.M."/>
            <person name="Walker B."/>
            <person name="Young S."/>
            <person name="Zeng Q."/>
            <person name="Gargeya S."/>
            <person name="Fitzgerald M."/>
            <person name="Haas B."/>
            <person name="Abouelleil A."/>
            <person name="Allen A.W."/>
            <person name="Alvarado L."/>
            <person name="Arachchi H.M."/>
            <person name="Berlin A.M."/>
            <person name="Chapman S.B."/>
            <person name="Gainer-Dewar J."/>
            <person name="Goldberg J."/>
            <person name="Griggs A."/>
            <person name="Gujja S."/>
            <person name="Hansen M."/>
            <person name="Howarth C."/>
            <person name="Imamovic A."/>
            <person name="Ireland A."/>
            <person name="Larimer J."/>
            <person name="McCowan C."/>
            <person name="Murphy C."/>
            <person name="Pearson M."/>
            <person name="Poon T.W."/>
            <person name="Priest M."/>
            <person name="Roberts A."/>
            <person name="Saif S."/>
            <person name="Shea T."/>
            <person name="Sisk P."/>
            <person name="Sykes S."/>
            <person name="Wortman J."/>
            <person name="Nusbaum C."/>
            <person name="Birren B."/>
        </authorList>
    </citation>
    <scope>NUCLEOTIDE SEQUENCE [LARGE SCALE GENOMIC DNA]</scope>
    <source>
        <strain evidence="9 10">DSM 19448</strain>
    </source>
</reference>
<name>A0A0F5J7F8_9BACT</name>
<keyword evidence="7" id="KW-0479">Metal-binding</keyword>
<gene>
    <name evidence="9" type="ORF">HMPREF1535_03575</name>
</gene>
<organism evidence="9 10">
    <name type="scientific">Parabacteroides goldsteinii DSM 19448 = WAL 12034</name>
    <dbReference type="NCBI Taxonomy" id="927665"/>
    <lineage>
        <taxon>Bacteria</taxon>
        <taxon>Pseudomonadati</taxon>
        <taxon>Bacteroidota</taxon>
        <taxon>Bacteroidia</taxon>
        <taxon>Bacteroidales</taxon>
        <taxon>Tannerellaceae</taxon>
        <taxon>Parabacteroides</taxon>
    </lineage>
</organism>
<feature type="binding site" evidence="7">
    <location>
        <position position="232"/>
    </location>
    <ligand>
        <name>Mg(2+)</name>
        <dbReference type="ChEBI" id="CHEBI:18420"/>
    </ligand>
</feature>
<evidence type="ECO:0000256" key="2">
    <source>
        <dbReference type="ARBA" id="ARBA00022475"/>
    </source>
</evidence>
<proteinExistence type="predicted"/>
<keyword evidence="6 8" id="KW-0472">Membrane</keyword>
<feature type="transmembrane region" description="Helical" evidence="8">
    <location>
        <begin position="228"/>
        <end position="250"/>
    </location>
</feature>
<dbReference type="GO" id="GO:0009103">
    <property type="term" value="P:lipopolysaccharide biosynthetic process"/>
    <property type="evidence" value="ECO:0007669"/>
    <property type="project" value="TreeGrafter"/>
</dbReference>
<feature type="transmembrane region" description="Helical" evidence="8">
    <location>
        <begin position="50"/>
        <end position="72"/>
    </location>
</feature>
<dbReference type="GO" id="GO:0046872">
    <property type="term" value="F:metal ion binding"/>
    <property type="evidence" value="ECO:0007669"/>
    <property type="project" value="UniProtKB-KW"/>
</dbReference>
<dbReference type="AlphaFoldDB" id="A0A0F5J7F8"/>
<evidence type="ECO:0000256" key="4">
    <source>
        <dbReference type="ARBA" id="ARBA00022692"/>
    </source>
</evidence>
<dbReference type="GO" id="GO:0071555">
    <property type="term" value="P:cell wall organization"/>
    <property type="evidence" value="ECO:0007669"/>
    <property type="project" value="TreeGrafter"/>
</dbReference>
<dbReference type="PROSITE" id="PS01348">
    <property type="entry name" value="MRAY_2"/>
    <property type="match status" value="1"/>
</dbReference>
<feature type="transmembrane region" description="Helical" evidence="8">
    <location>
        <begin position="6"/>
        <end position="29"/>
    </location>
</feature>
<keyword evidence="3" id="KW-0808">Transferase</keyword>
<dbReference type="STRING" id="927665.HMPREF1535_03575"/>
<comment type="cofactor">
    <cofactor evidence="7">
        <name>Mg(2+)</name>
        <dbReference type="ChEBI" id="CHEBI:18420"/>
    </cofactor>
</comment>
<dbReference type="GO" id="GO:0005886">
    <property type="term" value="C:plasma membrane"/>
    <property type="evidence" value="ECO:0007669"/>
    <property type="project" value="UniProtKB-SubCell"/>
</dbReference>
<feature type="transmembrane region" description="Helical" evidence="8">
    <location>
        <begin position="116"/>
        <end position="134"/>
    </location>
</feature>
<dbReference type="GO" id="GO:0016780">
    <property type="term" value="F:phosphotransferase activity, for other substituted phosphate groups"/>
    <property type="evidence" value="ECO:0007669"/>
    <property type="project" value="InterPro"/>
</dbReference>
<keyword evidence="7" id="KW-0460">Magnesium</keyword>
<comment type="subcellular location">
    <subcellularLocation>
        <location evidence="1">Cell membrane</location>
        <topology evidence="1">Multi-pass membrane protein</topology>
    </subcellularLocation>
</comment>
<feature type="transmembrane region" description="Helical" evidence="8">
    <location>
        <begin position="262"/>
        <end position="283"/>
    </location>
</feature>
<evidence type="ECO:0000256" key="6">
    <source>
        <dbReference type="ARBA" id="ARBA00023136"/>
    </source>
</evidence>
<dbReference type="InterPro" id="IPR018480">
    <property type="entry name" value="PNAcMuramoyl-5peptid_Trfase_CS"/>
</dbReference>
<dbReference type="Pfam" id="PF00953">
    <property type="entry name" value="Glycos_transf_4"/>
    <property type="match status" value="1"/>
</dbReference>
<keyword evidence="5 8" id="KW-1133">Transmembrane helix</keyword>